<dbReference type="EMBL" id="PXOF01000015">
    <property type="protein sequence ID" value="RGP75377.1"/>
    <property type="molecule type" value="Genomic_DNA"/>
</dbReference>
<protein>
    <submittedName>
        <fullName evidence="1">DNA helicase</fullName>
    </submittedName>
</protein>
<keyword evidence="1" id="KW-0067">ATP-binding</keyword>
<dbReference type="GO" id="GO:0004386">
    <property type="term" value="F:helicase activity"/>
    <property type="evidence" value="ECO:0007669"/>
    <property type="project" value="UniProtKB-KW"/>
</dbReference>
<proteinExistence type="predicted"/>
<dbReference type="AlphaFoldDB" id="A0A395ST54"/>
<dbReference type="Proteomes" id="UP000266152">
    <property type="component" value="Unassembled WGS sequence"/>
</dbReference>
<comment type="caution">
    <text evidence="1">The sequence shown here is derived from an EMBL/GenBank/DDBJ whole genome shotgun (WGS) entry which is preliminary data.</text>
</comment>
<evidence type="ECO:0000313" key="1">
    <source>
        <dbReference type="EMBL" id="RGP75377.1"/>
    </source>
</evidence>
<sequence length="86" mass="9322">MRAGLNAADIDRIKFKTIDNAQGDEADYVTYDMVTTSTPAFVAAEFRNTLGLSRATAFLVILVIRGNFIGLEVNTALQLGANKRIA</sequence>
<keyword evidence="1" id="KW-0547">Nucleotide-binding</keyword>
<accession>A0A395ST54</accession>
<name>A0A395ST54_FUSSP</name>
<dbReference type="Gene3D" id="3.40.50.300">
    <property type="entry name" value="P-loop containing nucleotide triphosphate hydrolases"/>
    <property type="match status" value="1"/>
</dbReference>
<dbReference type="STRING" id="5514.A0A395ST54"/>
<evidence type="ECO:0000313" key="2">
    <source>
        <dbReference type="Proteomes" id="UP000266152"/>
    </source>
</evidence>
<organism evidence="1 2">
    <name type="scientific">Fusarium sporotrichioides</name>
    <dbReference type="NCBI Taxonomy" id="5514"/>
    <lineage>
        <taxon>Eukaryota</taxon>
        <taxon>Fungi</taxon>
        <taxon>Dikarya</taxon>
        <taxon>Ascomycota</taxon>
        <taxon>Pezizomycotina</taxon>
        <taxon>Sordariomycetes</taxon>
        <taxon>Hypocreomycetidae</taxon>
        <taxon>Hypocreales</taxon>
        <taxon>Nectriaceae</taxon>
        <taxon>Fusarium</taxon>
    </lineage>
</organism>
<keyword evidence="2" id="KW-1185">Reference proteome</keyword>
<keyword evidence="1" id="KW-0378">Hydrolase</keyword>
<reference evidence="1 2" key="1">
    <citation type="journal article" date="2018" name="PLoS Pathog.">
        <title>Evolution of structural diversity of trichothecenes, a family of toxins produced by plant pathogenic and entomopathogenic fungi.</title>
        <authorList>
            <person name="Proctor R.H."/>
            <person name="McCormick S.P."/>
            <person name="Kim H.S."/>
            <person name="Cardoza R.E."/>
            <person name="Stanley A.M."/>
            <person name="Lindo L."/>
            <person name="Kelly A."/>
            <person name="Brown D.W."/>
            <person name="Lee T."/>
            <person name="Vaughan M.M."/>
            <person name="Alexander N.J."/>
            <person name="Busman M."/>
            <person name="Gutierrez S."/>
        </authorList>
    </citation>
    <scope>NUCLEOTIDE SEQUENCE [LARGE SCALE GENOMIC DNA]</scope>
    <source>
        <strain evidence="1 2">NRRL 3299</strain>
    </source>
</reference>
<keyword evidence="1" id="KW-0347">Helicase</keyword>
<gene>
    <name evidence="1" type="ORF">FSPOR_733</name>
</gene>
<dbReference type="InterPro" id="IPR027417">
    <property type="entry name" value="P-loop_NTPase"/>
</dbReference>